<name>A0A0R2SCW9_9GAMM</name>
<feature type="transmembrane region" description="Helical" evidence="1">
    <location>
        <begin position="222"/>
        <end position="246"/>
    </location>
</feature>
<keyword evidence="1" id="KW-1133">Transmembrane helix</keyword>
<comment type="caution">
    <text evidence="2">The sequence shown here is derived from an EMBL/GenBank/DDBJ whole genome shotgun (WGS) entry which is preliminary data.</text>
</comment>
<gene>
    <name evidence="2" type="ORF">ABR69_01265</name>
</gene>
<evidence type="ECO:0008006" key="4">
    <source>
        <dbReference type="Google" id="ProtNLM"/>
    </source>
</evidence>
<evidence type="ECO:0000313" key="2">
    <source>
        <dbReference type="EMBL" id="KRO72693.1"/>
    </source>
</evidence>
<dbReference type="Proteomes" id="UP000051934">
    <property type="component" value="Unassembled WGS sequence"/>
</dbReference>
<keyword evidence="1" id="KW-0812">Transmembrane</keyword>
<sequence length="249" mass="26879">MDKSIASNGIALLLIALGVFLDGALGTIVLSTGLFALSGGVTNWLAIHMLFERIPGLYGSGVIPLRFEEFKVGIRELIMEQFFDRIDLESFLGSADSGDKSSMGERVATELGKSLDAVDLDTAFDRLLDVILASSFGGMLGMLGGRDALAGLREPFIAEMKEYLASQFSPEQLQQRVEAMLTGGEGTVSVRGKLEEMIDGRLNEMTPEIVKVVIQNMIKKHLGWLVVWGAVFGGVIGFGVSIFEILMLA</sequence>
<protein>
    <recommendedName>
        <fullName evidence="4">DUF445 domain-containing protein</fullName>
    </recommendedName>
</protein>
<keyword evidence="1" id="KW-0472">Membrane</keyword>
<dbReference type="PANTHER" id="PTHR38568">
    <property type="entry name" value="DUF445 DOMAIN-CONTAINING PROTEIN-RELATED"/>
    <property type="match status" value="1"/>
</dbReference>
<dbReference type="PANTHER" id="PTHR38568:SF1">
    <property type="entry name" value="DUF445 DOMAIN-CONTAINING PROTEIN"/>
    <property type="match status" value="1"/>
</dbReference>
<accession>A0A0R2SCW9</accession>
<organism evidence="2 3">
    <name type="scientific">OM182 bacterium BACL3 MAG-120507-bin80</name>
    <dbReference type="NCBI Taxonomy" id="1655577"/>
    <lineage>
        <taxon>Bacteria</taxon>
        <taxon>Pseudomonadati</taxon>
        <taxon>Pseudomonadota</taxon>
        <taxon>Gammaproteobacteria</taxon>
        <taxon>OMG group</taxon>
        <taxon>OM182 clade</taxon>
    </lineage>
</organism>
<evidence type="ECO:0000256" key="1">
    <source>
        <dbReference type="SAM" id="Phobius"/>
    </source>
</evidence>
<evidence type="ECO:0000313" key="3">
    <source>
        <dbReference type="Proteomes" id="UP000051934"/>
    </source>
</evidence>
<reference evidence="2 3" key="1">
    <citation type="submission" date="2015-10" db="EMBL/GenBank/DDBJ databases">
        <title>Metagenome-Assembled Genomes uncover a global brackish microbiome.</title>
        <authorList>
            <person name="Hugerth L.W."/>
            <person name="Larsson J."/>
            <person name="Alneberg J."/>
            <person name="Lindh M.V."/>
            <person name="Legrand C."/>
            <person name="Pinhassi J."/>
            <person name="Andersson A.F."/>
        </authorList>
    </citation>
    <scope>NUCLEOTIDE SEQUENCE [LARGE SCALE GENOMIC DNA]</scope>
    <source>
        <strain evidence="2">BACL4 MAG-120507-bin80</strain>
    </source>
</reference>
<dbReference type="EMBL" id="LIBB01000052">
    <property type="protein sequence ID" value="KRO72693.1"/>
    <property type="molecule type" value="Genomic_DNA"/>
</dbReference>
<proteinExistence type="predicted"/>
<dbReference type="AlphaFoldDB" id="A0A0R2SCW9"/>